<dbReference type="InterPro" id="IPR050500">
    <property type="entry name" value="Phos_Acetyltrans/Butyryltrans"/>
</dbReference>
<keyword evidence="3" id="KW-1133">Transmembrane helix</keyword>
<dbReference type="InterPro" id="IPR002539">
    <property type="entry name" value="MaoC-like_dom"/>
</dbReference>
<dbReference type="SUPFAM" id="SSF53659">
    <property type="entry name" value="Isocitrate/Isopropylmalate dehydrogenase-like"/>
    <property type="match status" value="1"/>
</dbReference>
<comment type="caution">
    <text evidence="6">The sequence shown here is derived from an EMBL/GenBank/DDBJ whole genome shotgun (WGS) entry which is preliminary data.</text>
</comment>
<keyword evidence="1" id="KW-0808">Transferase</keyword>
<proteinExistence type="predicted"/>
<feature type="transmembrane region" description="Helical" evidence="3">
    <location>
        <begin position="416"/>
        <end position="436"/>
    </location>
</feature>
<dbReference type="PANTHER" id="PTHR43356:SF2">
    <property type="entry name" value="PHOSPHATE ACETYLTRANSFERASE"/>
    <property type="match status" value="1"/>
</dbReference>
<protein>
    <submittedName>
        <fullName evidence="6">Bifunctional enoyl-CoA hydratase/phosphate acetyltransferase</fullName>
    </submittedName>
</protein>
<dbReference type="Gene3D" id="3.40.718.10">
    <property type="entry name" value="Isopropylmalate Dehydrogenase"/>
    <property type="match status" value="1"/>
</dbReference>
<reference evidence="7" key="1">
    <citation type="journal article" date="2019" name="Int. J. Syst. Evol. Microbiol.">
        <title>The Global Catalogue of Microorganisms (GCM) 10K type strain sequencing project: providing services to taxonomists for standard genome sequencing and annotation.</title>
        <authorList>
            <consortium name="The Broad Institute Genomics Platform"/>
            <consortium name="The Broad Institute Genome Sequencing Center for Infectious Disease"/>
            <person name="Wu L."/>
            <person name="Ma J."/>
        </authorList>
    </citation>
    <scope>NUCLEOTIDE SEQUENCE [LARGE SCALE GENOMIC DNA]</scope>
    <source>
        <strain evidence="7">KCTC 22245</strain>
    </source>
</reference>
<dbReference type="InterPro" id="IPR002505">
    <property type="entry name" value="PTA_PTB"/>
</dbReference>
<evidence type="ECO:0000259" key="5">
    <source>
        <dbReference type="Pfam" id="PF01575"/>
    </source>
</evidence>
<evidence type="ECO:0000256" key="3">
    <source>
        <dbReference type="SAM" id="Phobius"/>
    </source>
</evidence>
<keyword evidence="7" id="KW-1185">Reference proteome</keyword>
<evidence type="ECO:0000256" key="1">
    <source>
        <dbReference type="ARBA" id="ARBA00022679"/>
    </source>
</evidence>
<keyword evidence="3" id="KW-0472">Membrane</keyword>
<dbReference type="CDD" id="cd03449">
    <property type="entry name" value="R_hydratase"/>
    <property type="match status" value="1"/>
</dbReference>
<dbReference type="Pfam" id="PF01575">
    <property type="entry name" value="MaoC_dehydratas"/>
    <property type="match status" value="1"/>
</dbReference>
<dbReference type="NCBIfam" id="NF006045">
    <property type="entry name" value="PRK08190.1"/>
    <property type="match status" value="1"/>
</dbReference>
<organism evidence="6 7">
    <name type="scientific">Parvularcula lutaonensis</name>
    <dbReference type="NCBI Taxonomy" id="491923"/>
    <lineage>
        <taxon>Bacteria</taxon>
        <taxon>Pseudomonadati</taxon>
        <taxon>Pseudomonadota</taxon>
        <taxon>Alphaproteobacteria</taxon>
        <taxon>Parvularculales</taxon>
        <taxon>Parvularculaceae</taxon>
        <taxon>Parvularcula</taxon>
    </lineage>
</organism>
<dbReference type="Pfam" id="PF01515">
    <property type="entry name" value="PTA_PTB"/>
    <property type="match status" value="1"/>
</dbReference>
<dbReference type="SUPFAM" id="SSF54637">
    <property type="entry name" value="Thioesterase/thiol ester dehydrase-isomerase"/>
    <property type="match status" value="1"/>
</dbReference>
<dbReference type="Gene3D" id="3.10.129.10">
    <property type="entry name" value="Hotdog Thioesterase"/>
    <property type="match status" value="1"/>
</dbReference>
<dbReference type="NCBIfam" id="NF008852">
    <property type="entry name" value="PRK11890.1"/>
    <property type="match status" value="1"/>
</dbReference>
<accession>A0ABV7MDQ3</accession>
<sequence length="461" mass="48105">MTTLRSKMFDEISVGDEAVLERTLTQRDILAFAGVSGDINPAHLDDGFAAGTVFREVIGHGMWTGALVSALLGTKLPGPGTIYKSQSFNFLAPVKVGDTLRVTVKVTGKSDDGRTVHLSCWVTNQDGKKVLSGEADVIAPREPIEVAEPEVPALILPERGERLQALIDGAKTLPALRVAVVHPVGAVSLEGALAAREDGTIEPVLVGPRAKIEAAAEAVGLSLDGIEIIDVPHSHAAGDTAARLAGEHQVDAIMKGALHTDEVLTPVLNRNYGLRTERRLSHVFVMDAPSYHKLLLITDAAVNIAPNLDQKADILRNAVTLAQALGIETPKAAILSAVETVTGAIASTVDAASLCKMAGRGQISGVIADGPLAFDNAISPEAARVKGLRSEVAGDPDILLVPDLEAGNIMAKELDYLGGAVAAGIVLGAAVPIILTSRAEGRLPRRASCALASYLRAATKR</sequence>
<dbReference type="InterPro" id="IPR029069">
    <property type="entry name" value="HotDog_dom_sf"/>
</dbReference>
<dbReference type="EMBL" id="JBHRVA010000003">
    <property type="protein sequence ID" value="MFC3303485.1"/>
    <property type="molecule type" value="Genomic_DNA"/>
</dbReference>
<dbReference type="PANTHER" id="PTHR43356">
    <property type="entry name" value="PHOSPHATE ACETYLTRANSFERASE"/>
    <property type="match status" value="1"/>
</dbReference>
<dbReference type="Proteomes" id="UP001595607">
    <property type="component" value="Unassembled WGS sequence"/>
</dbReference>
<keyword evidence="3" id="KW-0812">Transmembrane</keyword>
<evidence type="ECO:0000259" key="4">
    <source>
        <dbReference type="Pfam" id="PF01515"/>
    </source>
</evidence>
<name>A0ABV7MDQ3_9PROT</name>
<feature type="domain" description="Phosphate acetyl/butaryl transferase" evidence="4">
    <location>
        <begin position="241"/>
        <end position="439"/>
    </location>
</feature>
<dbReference type="RefSeq" id="WP_189576104.1">
    <property type="nucleotide sequence ID" value="NZ_BMXU01000002.1"/>
</dbReference>
<feature type="domain" description="MaoC-like" evidence="5">
    <location>
        <begin position="19"/>
        <end position="115"/>
    </location>
</feature>
<evidence type="ECO:0000313" key="7">
    <source>
        <dbReference type="Proteomes" id="UP001595607"/>
    </source>
</evidence>
<evidence type="ECO:0000256" key="2">
    <source>
        <dbReference type="ARBA" id="ARBA00023315"/>
    </source>
</evidence>
<keyword evidence="2" id="KW-0012">Acyltransferase</keyword>
<gene>
    <name evidence="6" type="ORF">ACFONP_12165</name>
</gene>
<evidence type="ECO:0000313" key="6">
    <source>
        <dbReference type="EMBL" id="MFC3303485.1"/>
    </source>
</evidence>